<dbReference type="AlphaFoldDB" id="A0AA45WP13"/>
<comment type="caution">
    <text evidence="1">The sequence shown here is derived from an EMBL/GenBank/DDBJ whole genome shotgun (WGS) entry which is preliminary data.</text>
</comment>
<organism evidence="1 2">
    <name type="scientific">Laceyella tengchongensis</name>
    <dbReference type="NCBI Taxonomy" id="574699"/>
    <lineage>
        <taxon>Bacteria</taxon>
        <taxon>Bacillati</taxon>
        <taxon>Bacillota</taxon>
        <taxon>Bacilli</taxon>
        <taxon>Bacillales</taxon>
        <taxon>Thermoactinomycetaceae</taxon>
        <taxon>Laceyella</taxon>
    </lineage>
</organism>
<dbReference type="EMBL" id="FXTU01000003">
    <property type="protein sequence ID" value="SMP20193.1"/>
    <property type="molecule type" value="Genomic_DNA"/>
</dbReference>
<dbReference type="RefSeq" id="WP_102992305.1">
    <property type="nucleotide sequence ID" value="NZ_FXTU01000003.1"/>
</dbReference>
<reference evidence="1" key="1">
    <citation type="submission" date="2017-05" db="EMBL/GenBank/DDBJ databases">
        <authorList>
            <person name="Varghese N."/>
            <person name="Submissions S."/>
        </authorList>
    </citation>
    <scope>NUCLEOTIDE SEQUENCE</scope>
    <source>
        <strain evidence="1">DSM 45262</strain>
    </source>
</reference>
<keyword evidence="2" id="KW-1185">Reference proteome</keyword>
<sequence length="147" mass="17411">MELVEKQLYRVFSHSQSLLGQEGLYCMASDAESARHYFIEQSITAELKQNRSYYLTRFNEAADFVFAEVFVKQTPSKENQPTTTCQLCEMKVKEWFHPHEEWALLYLKYQRGEVVSLPEEMIRFIVKRDILHADAVYIEKVDFVEID</sequence>
<dbReference type="Proteomes" id="UP001157946">
    <property type="component" value="Unassembled WGS sequence"/>
</dbReference>
<protein>
    <submittedName>
        <fullName evidence="1">Uncharacterized protein</fullName>
    </submittedName>
</protein>
<evidence type="ECO:0000313" key="1">
    <source>
        <dbReference type="EMBL" id="SMP20193.1"/>
    </source>
</evidence>
<accession>A0AA45WP13</accession>
<name>A0AA45WP13_9BACL</name>
<proteinExistence type="predicted"/>
<evidence type="ECO:0000313" key="2">
    <source>
        <dbReference type="Proteomes" id="UP001157946"/>
    </source>
</evidence>
<gene>
    <name evidence="1" type="ORF">SAMN06265361_103362</name>
</gene>